<dbReference type="EMBL" id="JAYMYS010000001">
    <property type="protein sequence ID" value="KAK7411779.1"/>
    <property type="molecule type" value="Genomic_DNA"/>
</dbReference>
<protein>
    <submittedName>
        <fullName evidence="1">Uncharacterized protein</fullName>
    </submittedName>
</protein>
<organism evidence="1 2">
    <name type="scientific">Psophocarpus tetragonolobus</name>
    <name type="common">Winged bean</name>
    <name type="synonym">Dolichos tetragonolobus</name>
    <dbReference type="NCBI Taxonomy" id="3891"/>
    <lineage>
        <taxon>Eukaryota</taxon>
        <taxon>Viridiplantae</taxon>
        <taxon>Streptophyta</taxon>
        <taxon>Embryophyta</taxon>
        <taxon>Tracheophyta</taxon>
        <taxon>Spermatophyta</taxon>
        <taxon>Magnoliopsida</taxon>
        <taxon>eudicotyledons</taxon>
        <taxon>Gunneridae</taxon>
        <taxon>Pentapetalae</taxon>
        <taxon>rosids</taxon>
        <taxon>fabids</taxon>
        <taxon>Fabales</taxon>
        <taxon>Fabaceae</taxon>
        <taxon>Papilionoideae</taxon>
        <taxon>50 kb inversion clade</taxon>
        <taxon>NPAAA clade</taxon>
        <taxon>indigoferoid/millettioid clade</taxon>
        <taxon>Phaseoleae</taxon>
        <taxon>Psophocarpus</taxon>
    </lineage>
</organism>
<gene>
    <name evidence="1" type="ORF">VNO78_03218</name>
</gene>
<dbReference type="Proteomes" id="UP001386955">
    <property type="component" value="Unassembled WGS sequence"/>
</dbReference>
<dbReference type="AlphaFoldDB" id="A0AAN9XWR7"/>
<evidence type="ECO:0000313" key="2">
    <source>
        <dbReference type="Proteomes" id="UP001386955"/>
    </source>
</evidence>
<name>A0AAN9XWR7_PSOTE</name>
<keyword evidence="2" id="KW-1185">Reference proteome</keyword>
<evidence type="ECO:0000313" key="1">
    <source>
        <dbReference type="EMBL" id="KAK7411779.1"/>
    </source>
</evidence>
<proteinExistence type="predicted"/>
<sequence length="258" mass="28784">MGEMEVSDNKKSGSVLNYHSSYLIFKDGSMDSEEKIWELRGLLLAPLGVYSRHVSQVGVAMMSIGKVVEVGEGFLLVMKTEDVGLLNLALTEKLLISLLDTMLQESQTLNANLHLEIASISSLLPILASSMLVQYKCKHKSQLHKGSLSSSAFSGKNHWQSMHGIIIKVDITMTRYLSMDTSEHHSSISHQSMSILGIIRFSVLLPFLVDVFQYREYYSIITTYAVFACLIGLKPEKNVLFCKMVESDLKLSVPDQTD</sequence>
<comment type="caution">
    <text evidence="1">The sequence shown here is derived from an EMBL/GenBank/DDBJ whole genome shotgun (WGS) entry which is preliminary data.</text>
</comment>
<accession>A0AAN9XWR7</accession>
<reference evidence="1 2" key="1">
    <citation type="submission" date="2024-01" db="EMBL/GenBank/DDBJ databases">
        <title>The genomes of 5 underutilized Papilionoideae crops provide insights into root nodulation and disease resistanc.</title>
        <authorList>
            <person name="Jiang F."/>
        </authorList>
    </citation>
    <scope>NUCLEOTIDE SEQUENCE [LARGE SCALE GENOMIC DNA]</scope>
    <source>
        <strain evidence="1">DUOXIRENSHENG_FW03</strain>
        <tissue evidence="1">Leaves</tissue>
    </source>
</reference>